<organism evidence="2 3">
    <name type="scientific">Gimesia aquarii</name>
    <dbReference type="NCBI Taxonomy" id="2527964"/>
    <lineage>
        <taxon>Bacteria</taxon>
        <taxon>Pseudomonadati</taxon>
        <taxon>Planctomycetota</taxon>
        <taxon>Planctomycetia</taxon>
        <taxon>Planctomycetales</taxon>
        <taxon>Planctomycetaceae</taxon>
        <taxon>Gimesia</taxon>
    </lineage>
</organism>
<accession>A0A517VRJ9</accession>
<reference evidence="2 3" key="1">
    <citation type="submission" date="2019-03" db="EMBL/GenBank/DDBJ databases">
        <title>Deep-cultivation of Planctomycetes and their phenomic and genomic characterization uncovers novel biology.</title>
        <authorList>
            <person name="Wiegand S."/>
            <person name="Jogler M."/>
            <person name="Boedeker C."/>
            <person name="Pinto D."/>
            <person name="Vollmers J."/>
            <person name="Rivas-Marin E."/>
            <person name="Kohn T."/>
            <person name="Peeters S.H."/>
            <person name="Heuer A."/>
            <person name="Rast P."/>
            <person name="Oberbeckmann S."/>
            <person name="Bunk B."/>
            <person name="Jeske O."/>
            <person name="Meyerdierks A."/>
            <person name="Storesund J.E."/>
            <person name="Kallscheuer N."/>
            <person name="Luecker S."/>
            <person name="Lage O.M."/>
            <person name="Pohl T."/>
            <person name="Merkel B.J."/>
            <person name="Hornburger P."/>
            <person name="Mueller R.-W."/>
            <person name="Bruemmer F."/>
            <person name="Labrenz M."/>
            <person name="Spormann A.M."/>
            <person name="Op den Camp H."/>
            <person name="Overmann J."/>
            <person name="Amann R."/>
            <person name="Jetten M.S.M."/>
            <person name="Mascher T."/>
            <person name="Medema M.H."/>
            <person name="Devos D.P."/>
            <person name="Kaster A.-K."/>
            <person name="Ovreas L."/>
            <person name="Rohde M."/>
            <person name="Galperin M.Y."/>
            <person name="Jogler C."/>
        </authorList>
    </citation>
    <scope>NUCLEOTIDE SEQUENCE [LARGE SCALE GENOMIC DNA]</scope>
    <source>
        <strain evidence="2 3">V144</strain>
    </source>
</reference>
<evidence type="ECO:0000256" key="1">
    <source>
        <dbReference type="SAM" id="MobiDB-lite"/>
    </source>
</evidence>
<dbReference type="Proteomes" id="UP000318704">
    <property type="component" value="Chromosome"/>
</dbReference>
<dbReference type="KEGG" id="gaw:V144x_10790"/>
<feature type="region of interest" description="Disordered" evidence="1">
    <location>
        <begin position="134"/>
        <end position="156"/>
    </location>
</feature>
<proteinExistence type="predicted"/>
<name>A0A517VRJ9_9PLAN</name>
<protein>
    <submittedName>
        <fullName evidence="2">Uncharacterized protein</fullName>
    </submittedName>
</protein>
<evidence type="ECO:0000313" key="3">
    <source>
        <dbReference type="Proteomes" id="UP000318704"/>
    </source>
</evidence>
<sequence>MRLRAREYSHAIGSFFLPGGPELLACHWRLLFMIFWYVYCLNISKKYLVTSHHHRQGRTPVKRSYLRGFVSDMAKRQSKMLRFVLKMIRKGVNKTAHSEVVLPSVCKSRLLLVGFVVLSSAGDNKFTHRKTLPRARDRSRSFGNGAAVSSCRYEQQ</sequence>
<gene>
    <name evidence="2" type="ORF">V144x_10790</name>
</gene>
<dbReference type="EMBL" id="CP037920">
    <property type="protein sequence ID" value="QDT95633.1"/>
    <property type="molecule type" value="Genomic_DNA"/>
</dbReference>
<evidence type="ECO:0000313" key="2">
    <source>
        <dbReference type="EMBL" id="QDT95633.1"/>
    </source>
</evidence>
<dbReference type="AlphaFoldDB" id="A0A517VRJ9"/>